<reference evidence="11 12" key="1">
    <citation type="submission" date="2018-11" db="EMBL/GenBank/DDBJ databases">
        <title>Genome sequence of Saitozyma podzolica DSM 27192.</title>
        <authorList>
            <person name="Aliyu H."/>
            <person name="Gorte O."/>
            <person name="Ochsenreither K."/>
        </authorList>
    </citation>
    <scope>NUCLEOTIDE SEQUENCE [LARGE SCALE GENOMIC DNA]</scope>
    <source>
        <strain evidence="11 12">DSM 27192</strain>
    </source>
</reference>
<dbReference type="PRINTS" id="PR00926">
    <property type="entry name" value="MITOCARRIER"/>
</dbReference>
<evidence type="ECO:0000256" key="7">
    <source>
        <dbReference type="ARBA" id="ARBA00023128"/>
    </source>
</evidence>
<keyword evidence="6" id="KW-1133">Transmembrane helix</keyword>
<dbReference type="InterPro" id="IPR023395">
    <property type="entry name" value="MCP_dom_sf"/>
</dbReference>
<evidence type="ECO:0000256" key="9">
    <source>
        <dbReference type="PROSITE-ProRule" id="PRU00282"/>
    </source>
</evidence>
<evidence type="ECO:0000256" key="3">
    <source>
        <dbReference type="ARBA" id="ARBA00022448"/>
    </source>
</evidence>
<dbReference type="GO" id="GO:0055085">
    <property type="term" value="P:transmembrane transport"/>
    <property type="evidence" value="ECO:0007669"/>
    <property type="project" value="InterPro"/>
</dbReference>
<evidence type="ECO:0000256" key="4">
    <source>
        <dbReference type="ARBA" id="ARBA00022692"/>
    </source>
</evidence>
<keyword evidence="3 10" id="KW-0813">Transport</keyword>
<keyword evidence="8 9" id="KW-0472">Membrane</keyword>
<dbReference type="InterPro" id="IPR050391">
    <property type="entry name" value="Mito_Metabolite_Transporter"/>
</dbReference>
<dbReference type="SUPFAM" id="SSF103506">
    <property type="entry name" value="Mitochondrial carrier"/>
    <property type="match status" value="1"/>
</dbReference>
<dbReference type="PANTHER" id="PTHR45618">
    <property type="entry name" value="MITOCHONDRIAL DICARBOXYLATE CARRIER-RELATED"/>
    <property type="match status" value="1"/>
</dbReference>
<feature type="repeat" description="Solcar" evidence="9">
    <location>
        <begin position="108"/>
        <end position="212"/>
    </location>
</feature>
<dbReference type="OrthoDB" id="448427at2759"/>
<dbReference type="STRING" id="1890683.A0A427Y292"/>
<evidence type="ECO:0000313" key="11">
    <source>
        <dbReference type="EMBL" id="RSH85143.1"/>
    </source>
</evidence>
<evidence type="ECO:0000256" key="5">
    <source>
        <dbReference type="ARBA" id="ARBA00022737"/>
    </source>
</evidence>
<comment type="subcellular location">
    <subcellularLocation>
        <location evidence="1">Mitochondrion membrane</location>
        <topology evidence="1">Multi-pass membrane protein</topology>
    </subcellularLocation>
</comment>
<sequence length="318" mass="34257">MSSTQPSPVKAVVAPKAATKPYPFWLGGVAASIAGACTHPLDLTKVRLQTTGDKGMINSIRKTVASNGVRGLFDGLTGTLLRQMTYSTMRFAVYDKAKAAVHTEAGPPPAWKMALAGSIAGGIAGLIGNPAELMMVRMQADKAKPQRGSQSVRSMLKPLPERYNYRNSIQGLYRMTKEEGFSSWGRGIVPNGARAVLMNMSQLASYDWLKQELIHMKVLEDGPVLHFVASLGAGTVATTVCSPADVLKSRIMNAHGPGSTSTMAVIRTSLANEGPMFMFKGWLPAWTRLQPTTILIFLTLEQLKKGVDRYRASGGTML</sequence>
<dbReference type="PROSITE" id="PS50920">
    <property type="entry name" value="SOLCAR"/>
    <property type="match status" value="3"/>
</dbReference>
<keyword evidence="5" id="KW-0677">Repeat</keyword>
<comment type="similarity">
    <text evidence="2 10">Belongs to the mitochondrial carrier (TC 2.A.29) family.</text>
</comment>
<feature type="repeat" description="Solcar" evidence="9">
    <location>
        <begin position="221"/>
        <end position="306"/>
    </location>
</feature>
<dbReference type="InterPro" id="IPR018108">
    <property type="entry name" value="MCP_transmembrane"/>
</dbReference>
<protein>
    <submittedName>
        <fullName evidence="11">Mitochondrial dicarboxylate transporter</fullName>
    </submittedName>
</protein>
<evidence type="ECO:0000256" key="10">
    <source>
        <dbReference type="RuleBase" id="RU000488"/>
    </source>
</evidence>
<feature type="repeat" description="Solcar" evidence="9">
    <location>
        <begin position="22"/>
        <end position="100"/>
    </location>
</feature>
<keyword evidence="4 9" id="KW-0812">Transmembrane</keyword>
<dbReference type="GO" id="GO:0031966">
    <property type="term" value="C:mitochondrial membrane"/>
    <property type="evidence" value="ECO:0007669"/>
    <property type="project" value="UniProtKB-SubCell"/>
</dbReference>
<evidence type="ECO:0000256" key="1">
    <source>
        <dbReference type="ARBA" id="ARBA00004225"/>
    </source>
</evidence>
<dbReference type="InterPro" id="IPR002067">
    <property type="entry name" value="MCP"/>
</dbReference>
<organism evidence="11 12">
    <name type="scientific">Saitozyma podzolica</name>
    <dbReference type="NCBI Taxonomy" id="1890683"/>
    <lineage>
        <taxon>Eukaryota</taxon>
        <taxon>Fungi</taxon>
        <taxon>Dikarya</taxon>
        <taxon>Basidiomycota</taxon>
        <taxon>Agaricomycotina</taxon>
        <taxon>Tremellomycetes</taxon>
        <taxon>Tremellales</taxon>
        <taxon>Trimorphomycetaceae</taxon>
        <taxon>Saitozyma</taxon>
    </lineage>
</organism>
<dbReference type="EMBL" id="RSCD01000021">
    <property type="protein sequence ID" value="RSH85143.1"/>
    <property type="molecule type" value="Genomic_DNA"/>
</dbReference>
<dbReference type="Proteomes" id="UP000279259">
    <property type="component" value="Unassembled WGS sequence"/>
</dbReference>
<evidence type="ECO:0000256" key="6">
    <source>
        <dbReference type="ARBA" id="ARBA00022989"/>
    </source>
</evidence>
<keyword evidence="12" id="KW-1185">Reference proteome</keyword>
<dbReference type="Pfam" id="PF00153">
    <property type="entry name" value="Mito_carr"/>
    <property type="match status" value="3"/>
</dbReference>
<evidence type="ECO:0000256" key="8">
    <source>
        <dbReference type="ARBA" id="ARBA00023136"/>
    </source>
</evidence>
<evidence type="ECO:0000313" key="12">
    <source>
        <dbReference type="Proteomes" id="UP000279259"/>
    </source>
</evidence>
<accession>A0A427Y292</accession>
<comment type="caution">
    <text evidence="11">The sequence shown here is derived from an EMBL/GenBank/DDBJ whole genome shotgun (WGS) entry which is preliminary data.</text>
</comment>
<dbReference type="AlphaFoldDB" id="A0A427Y292"/>
<dbReference type="Gene3D" id="1.50.40.10">
    <property type="entry name" value="Mitochondrial carrier domain"/>
    <property type="match status" value="1"/>
</dbReference>
<gene>
    <name evidence="11" type="primary">DIC1_3</name>
    <name evidence="11" type="ORF">EHS25_004950</name>
</gene>
<proteinExistence type="inferred from homology"/>
<name>A0A427Y292_9TREE</name>
<keyword evidence="7" id="KW-0496">Mitochondrion</keyword>
<evidence type="ECO:0000256" key="2">
    <source>
        <dbReference type="ARBA" id="ARBA00006375"/>
    </source>
</evidence>